<dbReference type="AlphaFoldDB" id="A0A9D2F4N4"/>
<evidence type="ECO:0000313" key="1">
    <source>
        <dbReference type="EMBL" id="HIZ48991.1"/>
    </source>
</evidence>
<accession>A0A9D2F4N4</accession>
<reference evidence="1" key="1">
    <citation type="journal article" date="2021" name="PeerJ">
        <title>Extensive microbial diversity within the chicken gut microbiome revealed by metagenomics and culture.</title>
        <authorList>
            <person name="Gilroy R."/>
            <person name="Ravi A."/>
            <person name="Getino M."/>
            <person name="Pursley I."/>
            <person name="Horton D.L."/>
            <person name="Alikhan N.F."/>
            <person name="Baker D."/>
            <person name="Gharbi K."/>
            <person name="Hall N."/>
            <person name="Watson M."/>
            <person name="Adriaenssens E.M."/>
            <person name="Foster-Nyarko E."/>
            <person name="Jarju S."/>
            <person name="Secka A."/>
            <person name="Antonio M."/>
            <person name="Oren A."/>
            <person name="Chaudhuri R.R."/>
            <person name="La Ragione R."/>
            <person name="Hildebrand F."/>
            <person name="Pallen M.J."/>
        </authorList>
    </citation>
    <scope>NUCLEOTIDE SEQUENCE</scope>
    <source>
        <strain evidence="1">3436</strain>
    </source>
</reference>
<dbReference type="Proteomes" id="UP000824031">
    <property type="component" value="Unassembled WGS sequence"/>
</dbReference>
<dbReference type="Pfam" id="PF06898">
    <property type="entry name" value="YqfD"/>
    <property type="match status" value="1"/>
</dbReference>
<reference evidence="1" key="2">
    <citation type="submission" date="2021-04" db="EMBL/GenBank/DDBJ databases">
        <authorList>
            <person name="Gilroy R."/>
        </authorList>
    </citation>
    <scope>NUCLEOTIDE SEQUENCE</scope>
    <source>
        <strain evidence="1">3436</strain>
    </source>
</reference>
<gene>
    <name evidence="1" type="ORF">H9810_09745</name>
</gene>
<dbReference type="InterPro" id="IPR010690">
    <property type="entry name" value="YqfD"/>
</dbReference>
<dbReference type="EMBL" id="DXBO01000137">
    <property type="protein sequence ID" value="HIZ48991.1"/>
    <property type="molecule type" value="Genomic_DNA"/>
</dbReference>
<organism evidence="1 2">
    <name type="scientific">Candidatus Gemmiger excrementavium</name>
    <dbReference type="NCBI Taxonomy" id="2838608"/>
    <lineage>
        <taxon>Bacteria</taxon>
        <taxon>Bacillati</taxon>
        <taxon>Bacillota</taxon>
        <taxon>Clostridia</taxon>
        <taxon>Eubacteriales</taxon>
        <taxon>Gemmiger</taxon>
    </lineage>
</organism>
<protein>
    <submittedName>
        <fullName evidence="1">Sporulation protein YqfD</fullName>
    </submittedName>
</protein>
<comment type="caution">
    <text evidence="1">The sequence shown here is derived from an EMBL/GenBank/DDBJ whole genome shotgun (WGS) entry which is preliminary data.</text>
</comment>
<name>A0A9D2F4N4_9FIRM</name>
<evidence type="ECO:0000313" key="2">
    <source>
        <dbReference type="Proteomes" id="UP000824031"/>
    </source>
</evidence>
<sequence length="389" mass="43134">MNKGAWAADRFTFRVTGPYALRFLGTAGAQGIRLARLHREKDGFTATAFGVDRAALYRIAAQGGWQLEVLERRGPGRWLERLLDRPGLPAGMVLFCCLIRLLEGLVWTIDFGELEGEQQMRLRTLLVSCGVREGVFLDDDTLQTAQNEALRQSDLFGWISLNFAGGRLWVETTDAEYQTVRQETLPAPLYAKTEGVIVAVEAESGFAAVEVGQQVAAGDLLVDAVRLDRSGEAVLQGASGRIVARVEKSYTTLQPYTWTGPVLTGAGDTVYQWFWPGWSDTAAEPPTENVLTIERWIPLRLGRICLPGCIRQTNWWQQREETIVYTAEQAQALARRSCRARLYEEFPDAVIESEQRNVSATEEGAMCTIRYVFCADIASAGDPAGTESQ</sequence>
<proteinExistence type="predicted"/>